<gene>
    <name evidence="3" type="ORF">HRG_09307</name>
</gene>
<sequence length="484" mass="53006">MPTPLPRHSQDQSKTNPAMADNSDVERLTPLDLLMPRAYIPMLMAFRTTESIASVSPRLQRGLDRLTEQVPWLAGRVHPTTRARGDMEAPTLEIRRDINEPAPTLVDRGSIEASYEALAAKGMPPESFPADVWPVPIMIDDALFTRGAPVFAASIFRFADNQGIGLCVAMHHNAMDGTGYAEVIRLWIRSMTGSALPSPGIFRNRLDRLSNSLSSQLSAVVAKPLDSLFASHPEYSRASPAPATDLPPCTFRMFTIPTTRVNAIKQQLSSYMPRAPTTNTVFFAVLWSAVTRVRMQRNPALATETSKMAIPVNGRRRIGAEFSTPDNPYLGNVVLYALPELLGQGLSTSSAPEALAKICHAIDQSHSPKIDLHHIAEVYSLVDRSEDYRAIGVSWDLLSGRHLAILSWADFGLHGMDFGMGLGLPDFIRVPCGGGAADGLCLLLPRRVPVAADASEEVLELLIVLRREDMHALEQDGIWQSFAN</sequence>
<dbReference type="InterPro" id="IPR023213">
    <property type="entry name" value="CAT-like_dom_sf"/>
</dbReference>
<dbReference type="PANTHER" id="PTHR31642">
    <property type="entry name" value="TRICHOTHECENE 3-O-ACETYLTRANSFERASE"/>
    <property type="match status" value="1"/>
</dbReference>
<dbReference type="OrthoDB" id="1862401at2759"/>
<dbReference type="GO" id="GO:0016747">
    <property type="term" value="F:acyltransferase activity, transferring groups other than amino-acyl groups"/>
    <property type="evidence" value="ECO:0007669"/>
    <property type="project" value="TreeGrafter"/>
</dbReference>
<reference evidence="3" key="1">
    <citation type="submission" date="2021-09" db="EMBL/GenBank/DDBJ databases">
        <title>A high-quality genome of the endoparasitic fungus Hirsutella rhossiliensis with a comparison of Hirsutella genomes reveals transposable elements contributing to genome size variation.</title>
        <authorList>
            <person name="Lin R."/>
            <person name="Jiao Y."/>
            <person name="Sun X."/>
            <person name="Ling J."/>
            <person name="Xie B."/>
            <person name="Cheng X."/>
        </authorList>
    </citation>
    <scope>NUCLEOTIDE SEQUENCE</scope>
    <source>
        <strain evidence="3">HR02</strain>
    </source>
</reference>
<organism evidence="3 4">
    <name type="scientific">Hirsutella rhossiliensis</name>
    <dbReference type="NCBI Taxonomy" id="111463"/>
    <lineage>
        <taxon>Eukaryota</taxon>
        <taxon>Fungi</taxon>
        <taxon>Dikarya</taxon>
        <taxon>Ascomycota</taxon>
        <taxon>Pezizomycotina</taxon>
        <taxon>Sordariomycetes</taxon>
        <taxon>Hypocreomycetidae</taxon>
        <taxon>Hypocreales</taxon>
        <taxon>Ophiocordycipitaceae</taxon>
        <taxon>Hirsutella</taxon>
    </lineage>
</organism>
<comment type="caution">
    <text evidence="3">The sequence shown here is derived from an EMBL/GenBank/DDBJ whole genome shotgun (WGS) entry which is preliminary data.</text>
</comment>
<dbReference type="AlphaFoldDB" id="A0A9P8SFJ9"/>
<dbReference type="PANTHER" id="PTHR31642:SF310">
    <property type="entry name" value="FATTY ALCOHOL:CAFFEOYL-COA ACYLTRANSFERASE"/>
    <property type="match status" value="1"/>
</dbReference>
<dbReference type="GeneID" id="68358436"/>
<dbReference type="Proteomes" id="UP000824596">
    <property type="component" value="Unassembled WGS sequence"/>
</dbReference>
<name>A0A9P8SFJ9_9HYPO</name>
<dbReference type="InterPro" id="IPR050317">
    <property type="entry name" value="Plant_Fungal_Acyltransferase"/>
</dbReference>
<dbReference type="Gene3D" id="3.30.559.10">
    <property type="entry name" value="Chloramphenicol acetyltransferase-like domain"/>
    <property type="match status" value="2"/>
</dbReference>
<accession>A0A9P8SFJ9</accession>
<dbReference type="RefSeq" id="XP_044717038.1">
    <property type="nucleotide sequence ID" value="XM_044867778.1"/>
</dbReference>
<evidence type="ECO:0000313" key="3">
    <source>
        <dbReference type="EMBL" id="KAH0959525.1"/>
    </source>
</evidence>
<dbReference type="Pfam" id="PF02458">
    <property type="entry name" value="Transferase"/>
    <property type="match status" value="1"/>
</dbReference>
<evidence type="ECO:0000313" key="4">
    <source>
        <dbReference type="Proteomes" id="UP000824596"/>
    </source>
</evidence>
<keyword evidence="4" id="KW-1185">Reference proteome</keyword>
<protein>
    <submittedName>
        <fullName evidence="3">Transferase family domain-containing protein</fullName>
    </submittedName>
</protein>
<keyword evidence="1 3" id="KW-0808">Transferase</keyword>
<proteinExistence type="predicted"/>
<evidence type="ECO:0000256" key="2">
    <source>
        <dbReference type="SAM" id="MobiDB-lite"/>
    </source>
</evidence>
<evidence type="ECO:0000256" key="1">
    <source>
        <dbReference type="ARBA" id="ARBA00022679"/>
    </source>
</evidence>
<feature type="region of interest" description="Disordered" evidence="2">
    <location>
        <begin position="1"/>
        <end position="24"/>
    </location>
</feature>
<dbReference type="EMBL" id="JAIZPD010000012">
    <property type="protein sequence ID" value="KAH0959525.1"/>
    <property type="molecule type" value="Genomic_DNA"/>
</dbReference>